<proteinExistence type="predicted"/>
<feature type="transmembrane region" description="Helical" evidence="1">
    <location>
        <begin position="43"/>
        <end position="68"/>
    </location>
</feature>
<reference evidence="3" key="1">
    <citation type="journal article" date="2016" name="Nature">
        <title>Genome evolution in the allotetraploid frog Xenopus laevis.</title>
        <authorList>
            <person name="Session A.M."/>
            <person name="Uno Y."/>
            <person name="Kwon T."/>
            <person name="Chapman J.A."/>
            <person name="Toyoda A."/>
            <person name="Takahashi S."/>
            <person name="Fukui A."/>
            <person name="Hikosaka A."/>
            <person name="Suzuki A."/>
            <person name="Kondo M."/>
            <person name="van Heeringen S.J."/>
            <person name="Quigley I."/>
            <person name="Heinz S."/>
            <person name="Ogino H."/>
            <person name="Ochi H."/>
            <person name="Hellsten U."/>
            <person name="Lyons J.B."/>
            <person name="Simakov O."/>
            <person name="Putnam N."/>
            <person name="Stites J."/>
            <person name="Kuroki Y."/>
            <person name="Tanaka T."/>
            <person name="Michiue T."/>
            <person name="Watanabe M."/>
            <person name="Bogdanovic O."/>
            <person name="Lister R."/>
            <person name="Georgiou G."/>
            <person name="Paranjpe S.S."/>
            <person name="van Kruijsbergen I."/>
            <person name="Shu S."/>
            <person name="Carlson J."/>
            <person name="Kinoshita T."/>
            <person name="Ohta Y."/>
            <person name="Mawaribuchi S."/>
            <person name="Jenkins J."/>
            <person name="Grimwood J."/>
            <person name="Schmutz J."/>
            <person name="Mitros T."/>
            <person name="Mozaffari S.V."/>
            <person name="Suzuki Y."/>
            <person name="Haramoto Y."/>
            <person name="Yamamoto T.S."/>
            <person name="Takagi C."/>
            <person name="Heald R."/>
            <person name="Miller K."/>
            <person name="Haudenschild C."/>
            <person name="Kitzman J."/>
            <person name="Nakayama T."/>
            <person name="Izutsu Y."/>
            <person name="Robert J."/>
            <person name="Fortriede J."/>
            <person name="Burns K."/>
            <person name="Lotay V."/>
            <person name="Karimi K."/>
            <person name="Yasuoka Y."/>
            <person name="Dichmann D.S."/>
            <person name="Flajnik M.F."/>
            <person name="Houston D.W."/>
            <person name="Shendure J."/>
            <person name="DuPasquier L."/>
            <person name="Vize P.D."/>
            <person name="Zorn A.M."/>
            <person name="Ito M."/>
            <person name="Marcotte E.M."/>
            <person name="Wallingford J.B."/>
            <person name="Ito Y."/>
            <person name="Asashima M."/>
            <person name="Ueno N."/>
            <person name="Matsuda Y."/>
            <person name="Veenstra G.J."/>
            <person name="Fujiyama A."/>
            <person name="Harland R.M."/>
            <person name="Taira M."/>
            <person name="Rokhsar D.S."/>
        </authorList>
    </citation>
    <scope>NUCLEOTIDE SEQUENCE [LARGE SCALE GENOMIC DNA]</scope>
    <source>
        <strain evidence="3">J</strain>
    </source>
</reference>
<evidence type="ECO:0000313" key="2">
    <source>
        <dbReference type="EMBL" id="OCT65760.1"/>
    </source>
</evidence>
<organism evidence="2 3">
    <name type="scientific">Xenopus laevis</name>
    <name type="common">African clawed frog</name>
    <dbReference type="NCBI Taxonomy" id="8355"/>
    <lineage>
        <taxon>Eukaryota</taxon>
        <taxon>Metazoa</taxon>
        <taxon>Chordata</taxon>
        <taxon>Craniata</taxon>
        <taxon>Vertebrata</taxon>
        <taxon>Euteleostomi</taxon>
        <taxon>Amphibia</taxon>
        <taxon>Batrachia</taxon>
        <taxon>Anura</taxon>
        <taxon>Pipoidea</taxon>
        <taxon>Pipidae</taxon>
        <taxon>Xenopodinae</taxon>
        <taxon>Xenopus</taxon>
        <taxon>Xenopus</taxon>
    </lineage>
</organism>
<name>A0A974C4D3_XENLA</name>
<keyword evidence="1" id="KW-0472">Membrane</keyword>
<accession>A0A974C4D3</accession>
<gene>
    <name evidence="2" type="ORF">XELAEV_18042003mg</name>
</gene>
<keyword evidence="1" id="KW-1133">Transmembrane helix</keyword>
<sequence>MDILSAISEVNWDSVFFCNMLQPVMALYTCIDQNMGSLKQQNIFWTLIALYLGHINFSYCNVLNLFLFTVF</sequence>
<dbReference type="Proteomes" id="UP000694892">
    <property type="component" value="Chromosome 8S"/>
</dbReference>
<evidence type="ECO:0000256" key="1">
    <source>
        <dbReference type="SAM" id="Phobius"/>
    </source>
</evidence>
<protein>
    <submittedName>
        <fullName evidence="2">Uncharacterized protein</fullName>
    </submittedName>
</protein>
<evidence type="ECO:0000313" key="3">
    <source>
        <dbReference type="Proteomes" id="UP000694892"/>
    </source>
</evidence>
<keyword evidence="1" id="KW-0812">Transmembrane</keyword>
<dbReference type="AlphaFoldDB" id="A0A974C4D3"/>
<dbReference type="EMBL" id="CM004481">
    <property type="protein sequence ID" value="OCT65760.1"/>
    <property type="molecule type" value="Genomic_DNA"/>
</dbReference>